<accession>A0AAV8ZMB4</accession>
<evidence type="ECO:0000259" key="4">
    <source>
        <dbReference type="PROSITE" id="PS50102"/>
    </source>
</evidence>
<comment type="caution">
    <text evidence="5">The sequence shown here is derived from an EMBL/GenBank/DDBJ whole genome shotgun (WGS) entry which is preliminary data.</text>
</comment>
<keyword evidence="6" id="KW-1185">Reference proteome</keyword>
<reference evidence="5" key="1">
    <citation type="journal article" date="2023" name="Insect Mol. Biol.">
        <title>Genome sequencing provides insights into the evolution of gene families encoding plant cell wall-degrading enzymes in longhorned beetles.</title>
        <authorList>
            <person name="Shin N.R."/>
            <person name="Okamura Y."/>
            <person name="Kirsch R."/>
            <person name="Pauchet Y."/>
        </authorList>
    </citation>
    <scope>NUCLEOTIDE SEQUENCE</scope>
    <source>
        <strain evidence="5">RBIC_L_NR</strain>
    </source>
</reference>
<name>A0AAV8ZMB4_9CUCU</name>
<dbReference type="PANTHER" id="PTHR23003:SF3">
    <property type="entry name" value="FI21236P1-RELATED"/>
    <property type="match status" value="1"/>
</dbReference>
<proteinExistence type="predicted"/>
<feature type="compositionally biased region" description="Polar residues" evidence="3">
    <location>
        <begin position="304"/>
        <end position="314"/>
    </location>
</feature>
<dbReference type="GO" id="GO:0003729">
    <property type="term" value="F:mRNA binding"/>
    <property type="evidence" value="ECO:0007669"/>
    <property type="project" value="TreeGrafter"/>
</dbReference>
<feature type="region of interest" description="Disordered" evidence="3">
    <location>
        <begin position="202"/>
        <end position="241"/>
    </location>
</feature>
<protein>
    <recommendedName>
        <fullName evidence="4">RRM domain-containing protein</fullName>
    </recommendedName>
</protein>
<dbReference type="Proteomes" id="UP001162156">
    <property type="component" value="Unassembled WGS sequence"/>
</dbReference>
<dbReference type="EMBL" id="JANEYF010001281">
    <property type="protein sequence ID" value="KAJ8965072.1"/>
    <property type="molecule type" value="Genomic_DNA"/>
</dbReference>
<keyword evidence="1 2" id="KW-0694">RNA-binding</keyword>
<organism evidence="5 6">
    <name type="scientific">Rhamnusium bicolor</name>
    <dbReference type="NCBI Taxonomy" id="1586634"/>
    <lineage>
        <taxon>Eukaryota</taxon>
        <taxon>Metazoa</taxon>
        <taxon>Ecdysozoa</taxon>
        <taxon>Arthropoda</taxon>
        <taxon>Hexapoda</taxon>
        <taxon>Insecta</taxon>
        <taxon>Pterygota</taxon>
        <taxon>Neoptera</taxon>
        <taxon>Endopterygota</taxon>
        <taxon>Coleoptera</taxon>
        <taxon>Polyphaga</taxon>
        <taxon>Cucujiformia</taxon>
        <taxon>Chrysomeloidea</taxon>
        <taxon>Cerambycidae</taxon>
        <taxon>Lepturinae</taxon>
        <taxon>Rhagiini</taxon>
        <taxon>Rhamnusium</taxon>
    </lineage>
</organism>
<dbReference type="GO" id="GO:0005634">
    <property type="term" value="C:nucleus"/>
    <property type="evidence" value="ECO:0007669"/>
    <property type="project" value="TreeGrafter"/>
</dbReference>
<evidence type="ECO:0000313" key="5">
    <source>
        <dbReference type="EMBL" id="KAJ8965072.1"/>
    </source>
</evidence>
<dbReference type="InterPro" id="IPR035979">
    <property type="entry name" value="RBD_domain_sf"/>
</dbReference>
<dbReference type="AlphaFoldDB" id="A0AAV8ZMB4"/>
<feature type="compositionally biased region" description="Gly residues" evidence="3">
    <location>
        <begin position="262"/>
        <end position="271"/>
    </location>
</feature>
<sequence length="314" mass="32788">MPHNSLEYNIDKKKLKEVFRLAGKVLRVDIPLDKDGRSRGFAVVEFDHPVEAVQAISMLHNQVLFDRPMTVRMDRANETFKLPEGLKTIGMGLGPNGEPLKNVSHNLPSLSSGQQGAGAGILGAVPNNPLQLASALTGLGNVGALGNLSNQQMLQAANLSGLASNLLGNGLGGADLSSLVASAQNPLSNQATQQLAALASQNSSSNVPLANSSNISSYGRGGGDSSYGSQSGNFGQQSSNQGYIANNLNSRAFQSQSNSSVGYGGSGGGYGNDRMPFGNTNSGMVRPQSDRDGDKSFSRKVLVSNVSGRRNPWN</sequence>
<dbReference type="Gene3D" id="3.30.70.330">
    <property type="match status" value="1"/>
</dbReference>
<feature type="compositionally biased region" description="Basic and acidic residues" evidence="3">
    <location>
        <begin position="288"/>
        <end position="297"/>
    </location>
</feature>
<evidence type="ECO:0000256" key="3">
    <source>
        <dbReference type="SAM" id="MobiDB-lite"/>
    </source>
</evidence>
<dbReference type="InterPro" id="IPR050374">
    <property type="entry name" value="RRT5_SRSF_SR"/>
</dbReference>
<dbReference type="PANTHER" id="PTHR23003">
    <property type="entry name" value="RNA RECOGNITION MOTIF RRM DOMAIN CONTAINING PROTEIN"/>
    <property type="match status" value="1"/>
</dbReference>
<dbReference type="SUPFAM" id="SSF54928">
    <property type="entry name" value="RNA-binding domain, RBD"/>
    <property type="match status" value="1"/>
</dbReference>
<dbReference type="InterPro" id="IPR012677">
    <property type="entry name" value="Nucleotide-bd_a/b_plait_sf"/>
</dbReference>
<feature type="region of interest" description="Disordered" evidence="3">
    <location>
        <begin position="256"/>
        <end position="314"/>
    </location>
</feature>
<feature type="domain" description="RRM" evidence="4">
    <location>
        <begin position="1"/>
        <end position="76"/>
    </location>
</feature>
<dbReference type="PROSITE" id="PS50102">
    <property type="entry name" value="RRM"/>
    <property type="match status" value="1"/>
</dbReference>
<gene>
    <name evidence="5" type="ORF">NQ314_004473</name>
</gene>
<evidence type="ECO:0000256" key="2">
    <source>
        <dbReference type="PROSITE-ProRule" id="PRU00176"/>
    </source>
</evidence>
<dbReference type="Pfam" id="PF00076">
    <property type="entry name" value="RRM_1"/>
    <property type="match status" value="1"/>
</dbReference>
<feature type="compositionally biased region" description="Low complexity" evidence="3">
    <location>
        <begin position="226"/>
        <end position="241"/>
    </location>
</feature>
<evidence type="ECO:0000313" key="6">
    <source>
        <dbReference type="Proteomes" id="UP001162156"/>
    </source>
</evidence>
<dbReference type="GO" id="GO:0005737">
    <property type="term" value="C:cytoplasm"/>
    <property type="evidence" value="ECO:0007669"/>
    <property type="project" value="TreeGrafter"/>
</dbReference>
<evidence type="ECO:0000256" key="1">
    <source>
        <dbReference type="ARBA" id="ARBA00022884"/>
    </source>
</evidence>
<dbReference type="GO" id="GO:1990904">
    <property type="term" value="C:ribonucleoprotein complex"/>
    <property type="evidence" value="ECO:0007669"/>
    <property type="project" value="TreeGrafter"/>
</dbReference>
<dbReference type="SMART" id="SM00360">
    <property type="entry name" value="RRM"/>
    <property type="match status" value="1"/>
</dbReference>
<dbReference type="InterPro" id="IPR000504">
    <property type="entry name" value="RRM_dom"/>
</dbReference>